<dbReference type="SMART" id="SM00028">
    <property type="entry name" value="TPR"/>
    <property type="match status" value="2"/>
</dbReference>
<gene>
    <name evidence="2" type="ORF">PYX00_010422</name>
</gene>
<accession>A0AAW2HG57</accession>
<dbReference type="GO" id="GO:0005813">
    <property type="term" value="C:centrosome"/>
    <property type="evidence" value="ECO:0007669"/>
    <property type="project" value="TreeGrafter"/>
</dbReference>
<proteinExistence type="predicted"/>
<dbReference type="EMBL" id="JARGDH010000005">
    <property type="protein sequence ID" value="KAL0268503.1"/>
    <property type="molecule type" value="Genomic_DNA"/>
</dbReference>
<name>A0AAW2HG57_9NEOP</name>
<dbReference type="InterPro" id="IPR011990">
    <property type="entry name" value="TPR-like_helical_dom_sf"/>
</dbReference>
<dbReference type="GO" id="GO:0007288">
    <property type="term" value="P:sperm axoneme assembly"/>
    <property type="evidence" value="ECO:0007669"/>
    <property type="project" value="TreeGrafter"/>
</dbReference>
<dbReference type="GO" id="GO:0005737">
    <property type="term" value="C:cytoplasm"/>
    <property type="evidence" value="ECO:0007669"/>
    <property type="project" value="TreeGrafter"/>
</dbReference>
<dbReference type="InterPro" id="IPR043195">
    <property type="entry name" value="TTC12"/>
</dbReference>
<keyword evidence="1" id="KW-0802">TPR repeat</keyword>
<dbReference type="InterPro" id="IPR019734">
    <property type="entry name" value="TPR_rpt"/>
</dbReference>
<evidence type="ECO:0000256" key="1">
    <source>
        <dbReference type="PROSITE-ProRule" id="PRU00339"/>
    </source>
</evidence>
<protein>
    <submittedName>
        <fullName evidence="2">Uncharacterized protein</fullName>
    </submittedName>
</protein>
<dbReference type="AlphaFoldDB" id="A0AAW2HG57"/>
<dbReference type="SUPFAM" id="SSF48452">
    <property type="entry name" value="TPR-like"/>
    <property type="match status" value="1"/>
</dbReference>
<reference evidence="2" key="1">
    <citation type="journal article" date="2024" name="Gigascience">
        <title>Chromosome-level genome of the poultry shaft louse Menopon gallinae provides insight into the host-switching and adaptive evolution of parasitic lice.</title>
        <authorList>
            <person name="Xu Y."/>
            <person name="Ma L."/>
            <person name="Liu S."/>
            <person name="Liang Y."/>
            <person name="Liu Q."/>
            <person name="He Z."/>
            <person name="Tian L."/>
            <person name="Duan Y."/>
            <person name="Cai W."/>
            <person name="Li H."/>
            <person name="Song F."/>
        </authorList>
    </citation>
    <scope>NUCLEOTIDE SEQUENCE</scope>
    <source>
        <strain evidence="2">Cailab_2023a</strain>
    </source>
</reference>
<dbReference type="GO" id="GO:0070286">
    <property type="term" value="P:axonemal dynein complex assembly"/>
    <property type="evidence" value="ECO:0007669"/>
    <property type="project" value="TreeGrafter"/>
</dbReference>
<dbReference type="Gene3D" id="1.25.40.10">
    <property type="entry name" value="Tetratricopeptide repeat domain"/>
    <property type="match status" value="1"/>
</dbReference>
<dbReference type="PANTHER" id="PTHR46540">
    <property type="entry name" value="TETRATRICOPEPTIDE REPEAT PROTEIN 12"/>
    <property type="match status" value="1"/>
</dbReference>
<evidence type="ECO:0000313" key="2">
    <source>
        <dbReference type="EMBL" id="KAL0268503.1"/>
    </source>
</evidence>
<dbReference type="PANTHER" id="PTHR46540:SF1">
    <property type="entry name" value="TETRATRICOPEPTIDE REPEAT PROTEIN 12"/>
    <property type="match status" value="1"/>
</dbReference>
<sequence>MEKKLMVVHVFKTLSGNFMFTAEKEVIEETIHNPSRCNKSTKIPKSVINYTESRNEKPKTDLDNLTCDTLSQEEFMRSVEEDAKKRSEDRKRRIAESDAIKAKANKAFSEKDYEKALDLYNKAIDVRKDSCVLYMNRALTLLNLELYTRALKDAETALKLDENSFRATMYKWHSLYEMGEEEKAEECMQELKSKFSDRMGEIEEYEKKLRKEEDDDET</sequence>
<dbReference type="PROSITE" id="PS50005">
    <property type="entry name" value="TPR"/>
    <property type="match status" value="1"/>
</dbReference>
<comment type="caution">
    <text evidence="2">The sequence shown here is derived from an EMBL/GenBank/DDBJ whole genome shotgun (WGS) entry which is preliminary data.</text>
</comment>
<organism evidence="2">
    <name type="scientific">Menopon gallinae</name>
    <name type="common">poultry shaft louse</name>
    <dbReference type="NCBI Taxonomy" id="328185"/>
    <lineage>
        <taxon>Eukaryota</taxon>
        <taxon>Metazoa</taxon>
        <taxon>Ecdysozoa</taxon>
        <taxon>Arthropoda</taxon>
        <taxon>Hexapoda</taxon>
        <taxon>Insecta</taxon>
        <taxon>Pterygota</taxon>
        <taxon>Neoptera</taxon>
        <taxon>Paraneoptera</taxon>
        <taxon>Psocodea</taxon>
        <taxon>Troctomorpha</taxon>
        <taxon>Phthiraptera</taxon>
        <taxon>Amblycera</taxon>
        <taxon>Menoponidae</taxon>
        <taxon>Menopon</taxon>
    </lineage>
</organism>
<feature type="repeat" description="TPR" evidence="1">
    <location>
        <begin position="97"/>
        <end position="130"/>
    </location>
</feature>